<proteinExistence type="predicted"/>
<organism evidence="1 2">
    <name type="scientific">Crocosphaera chwakensis CCY0110</name>
    <dbReference type="NCBI Taxonomy" id="391612"/>
    <lineage>
        <taxon>Bacteria</taxon>
        <taxon>Bacillati</taxon>
        <taxon>Cyanobacteriota</taxon>
        <taxon>Cyanophyceae</taxon>
        <taxon>Oscillatoriophycideae</taxon>
        <taxon>Chroococcales</taxon>
        <taxon>Aphanothecaceae</taxon>
        <taxon>Crocosphaera</taxon>
        <taxon>Crocosphaera chwakensis</taxon>
    </lineage>
</organism>
<protein>
    <submittedName>
        <fullName evidence="1">Uncharacterized protein</fullName>
    </submittedName>
</protein>
<evidence type="ECO:0000313" key="2">
    <source>
        <dbReference type="Proteomes" id="UP000003781"/>
    </source>
</evidence>
<sequence length="22" mass="2269">MVAIVNPGKAIMVSRPQSANQG</sequence>
<accession>A3IJA7</accession>
<dbReference type="Proteomes" id="UP000003781">
    <property type="component" value="Unassembled WGS sequence"/>
</dbReference>
<name>A3IJA7_9CHRO</name>
<comment type="caution">
    <text evidence="1">The sequence shown here is derived from an EMBL/GenBank/DDBJ whole genome shotgun (WGS) entry which is preliminary data.</text>
</comment>
<evidence type="ECO:0000313" key="1">
    <source>
        <dbReference type="EMBL" id="EAZ93889.1"/>
    </source>
</evidence>
<dbReference type="EMBL" id="AAXW01000002">
    <property type="protein sequence ID" value="EAZ93889.1"/>
    <property type="molecule type" value="Genomic_DNA"/>
</dbReference>
<dbReference type="AlphaFoldDB" id="A3IJA7"/>
<reference evidence="1 2" key="1">
    <citation type="submission" date="2007-03" db="EMBL/GenBank/DDBJ databases">
        <authorList>
            <person name="Stal L."/>
            <person name="Ferriera S."/>
            <person name="Johnson J."/>
            <person name="Kravitz S."/>
            <person name="Beeson K."/>
            <person name="Sutton G."/>
            <person name="Rogers Y.-H."/>
            <person name="Friedman R."/>
            <person name="Frazier M."/>
            <person name="Venter J.C."/>
        </authorList>
    </citation>
    <scope>NUCLEOTIDE SEQUENCE [LARGE SCALE GENOMIC DNA]</scope>
    <source>
        <strain evidence="1 2">CCY0110</strain>
    </source>
</reference>
<keyword evidence="2" id="KW-1185">Reference proteome</keyword>
<gene>
    <name evidence="1" type="ORF">CY0110_18877</name>
</gene>